<keyword evidence="3" id="KW-0813">Transport</keyword>
<keyword evidence="12" id="KW-0564">Palmitate</keyword>
<feature type="domain" description="Polysaccharide export protein N-terminal" evidence="16">
    <location>
        <begin position="172"/>
        <end position="235"/>
    </location>
</feature>
<evidence type="ECO:0000256" key="15">
    <source>
        <dbReference type="SAM" id="MobiDB-lite"/>
    </source>
</evidence>
<evidence type="ECO:0000256" key="4">
    <source>
        <dbReference type="ARBA" id="ARBA00022452"/>
    </source>
</evidence>
<name>A0AAN1WET9_9GAMM</name>
<protein>
    <submittedName>
        <fullName evidence="19">Polysaccharide biosynthesis/export protein</fullName>
    </submittedName>
</protein>
<evidence type="ECO:0000256" key="5">
    <source>
        <dbReference type="ARBA" id="ARBA00022597"/>
    </source>
</evidence>
<evidence type="ECO:0000256" key="3">
    <source>
        <dbReference type="ARBA" id="ARBA00022448"/>
    </source>
</evidence>
<keyword evidence="13" id="KW-0998">Cell outer membrane</keyword>
<dbReference type="Pfam" id="PF22461">
    <property type="entry name" value="SLBB_2"/>
    <property type="match status" value="1"/>
</dbReference>
<dbReference type="GO" id="GO:0006811">
    <property type="term" value="P:monoatomic ion transport"/>
    <property type="evidence" value="ECO:0007669"/>
    <property type="project" value="UniProtKB-KW"/>
</dbReference>
<evidence type="ECO:0000256" key="8">
    <source>
        <dbReference type="ARBA" id="ARBA00023047"/>
    </source>
</evidence>
<keyword evidence="20" id="KW-1185">Reference proteome</keyword>
<evidence type="ECO:0000313" key="19">
    <source>
        <dbReference type="EMBL" id="BCD96276.1"/>
    </source>
</evidence>
<dbReference type="InterPro" id="IPR049712">
    <property type="entry name" value="Poly_export"/>
</dbReference>
<gene>
    <name evidence="19" type="ORF">MARGE09_P0476</name>
</gene>
<dbReference type="Pfam" id="PF10531">
    <property type="entry name" value="SLBB"/>
    <property type="match status" value="3"/>
</dbReference>
<dbReference type="AlphaFoldDB" id="A0AAN1WET9"/>
<dbReference type="PANTHER" id="PTHR33619:SF3">
    <property type="entry name" value="POLYSACCHARIDE EXPORT PROTEIN GFCE-RELATED"/>
    <property type="match status" value="1"/>
</dbReference>
<comment type="similarity">
    <text evidence="2">Belongs to the BexD/CtrA/VexA family.</text>
</comment>
<evidence type="ECO:0000256" key="10">
    <source>
        <dbReference type="ARBA" id="ARBA00023114"/>
    </source>
</evidence>
<keyword evidence="8" id="KW-0625">Polysaccharide transport</keyword>
<evidence type="ECO:0000313" key="20">
    <source>
        <dbReference type="Proteomes" id="UP001320119"/>
    </source>
</evidence>
<keyword evidence="4" id="KW-1134">Transmembrane beta strand</keyword>
<dbReference type="PANTHER" id="PTHR33619">
    <property type="entry name" value="POLYSACCHARIDE EXPORT PROTEIN GFCE-RELATED"/>
    <property type="match status" value="1"/>
</dbReference>
<evidence type="ECO:0000259" key="17">
    <source>
        <dbReference type="Pfam" id="PF10531"/>
    </source>
</evidence>
<dbReference type="Proteomes" id="UP001320119">
    <property type="component" value="Chromosome"/>
</dbReference>
<evidence type="ECO:0000256" key="9">
    <source>
        <dbReference type="ARBA" id="ARBA00023065"/>
    </source>
</evidence>
<evidence type="ECO:0000256" key="12">
    <source>
        <dbReference type="ARBA" id="ARBA00023139"/>
    </source>
</evidence>
<feature type="region of interest" description="Disordered" evidence="15">
    <location>
        <begin position="104"/>
        <end position="129"/>
    </location>
</feature>
<evidence type="ECO:0000256" key="14">
    <source>
        <dbReference type="ARBA" id="ARBA00023288"/>
    </source>
</evidence>
<evidence type="ECO:0000259" key="16">
    <source>
        <dbReference type="Pfam" id="PF02563"/>
    </source>
</evidence>
<evidence type="ECO:0000256" key="7">
    <source>
        <dbReference type="ARBA" id="ARBA00022729"/>
    </source>
</evidence>
<dbReference type="InterPro" id="IPR019554">
    <property type="entry name" value="Soluble_ligand-bd"/>
</dbReference>
<feature type="domain" description="Soluble ligand binding" evidence="17">
    <location>
        <begin position="339"/>
        <end position="386"/>
    </location>
</feature>
<keyword evidence="14" id="KW-0449">Lipoprotein</keyword>
<dbReference type="EMBL" id="AP023086">
    <property type="protein sequence ID" value="BCD96276.1"/>
    <property type="molecule type" value="Genomic_DNA"/>
</dbReference>
<dbReference type="InterPro" id="IPR054765">
    <property type="entry name" value="SLBB_dom"/>
</dbReference>
<keyword evidence="6" id="KW-0812">Transmembrane</keyword>
<feature type="domain" description="Soluble ligand binding" evidence="17">
    <location>
        <begin position="623"/>
        <end position="658"/>
    </location>
</feature>
<evidence type="ECO:0000256" key="1">
    <source>
        <dbReference type="ARBA" id="ARBA00004571"/>
    </source>
</evidence>
<proteinExistence type="inferred from homology"/>
<feature type="compositionally biased region" description="Polar residues" evidence="15">
    <location>
        <begin position="106"/>
        <end position="129"/>
    </location>
</feature>
<accession>A0AAN1WET9</accession>
<evidence type="ECO:0000256" key="6">
    <source>
        <dbReference type="ARBA" id="ARBA00022692"/>
    </source>
</evidence>
<dbReference type="KEGG" id="marq:MARGE09_P0476"/>
<keyword evidence="11" id="KW-0472">Membrane</keyword>
<evidence type="ECO:0000256" key="2">
    <source>
        <dbReference type="ARBA" id="ARBA00009450"/>
    </source>
</evidence>
<dbReference type="RefSeq" id="WP_236985778.1">
    <property type="nucleotide sequence ID" value="NZ_AP023086.1"/>
</dbReference>
<dbReference type="GO" id="GO:0009279">
    <property type="term" value="C:cell outer membrane"/>
    <property type="evidence" value="ECO:0007669"/>
    <property type="project" value="UniProtKB-SubCell"/>
</dbReference>
<comment type="subcellular location">
    <subcellularLocation>
        <location evidence="1">Cell outer membrane</location>
        <topology evidence="1">Multi-pass membrane protein</topology>
    </subcellularLocation>
</comment>
<evidence type="ECO:0000256" key="13">
    <source>
        <dbReference type="ARBA" id="ARBA00023237"/>
    </source>
</evidence>
<dbReference type="GO" id="GO:0015159">
    <property type="term" value="F:polysaccharide transmembrane transporter activity"/>
    <property type="evidence" value="ECO:0007669"/>
    <property type="project" value="InterPro"/>
</dbReference>
<dbReference type="GO" id="GO:0046930">
    <property type="term" value="C:pore complex"/>
    <property type="evidence" value="ECO:0007669"/>
    <property type="project" value="UniProtKB-KW"/>
</dbReference>
<dbReference type="Pfam" id="PF02563">
    <property type="entry name" value="Poly_export"/>
    <property type="match status" value="1"/>
</dbReference>
<feature type="domain" description="Soluble ligand binding" evidence="17">
    <location>
        <begin position="534"/>
        <end position="573"/>
    </location>
</feature>
<sequence length="861" mass="93610">MPLLPTKLGANAALNYDTKKATAAAQHDGSQKQSKPSMPFLMKIIPNSVYRLIRSSAFFAAVISASSATLAQMPSPGQIAQLKSMSPAQQQALAKSVGVDIGNIGKQASNNQPNLSENASNTTANDSAQTEIVDASEQKNADAKVKESRSRIFGLSLFQGDPNSFNPATNVPVPSDYVVGPGDNIVIQLYGKENATYPFTINREGQVQFPNIGPVTLAGMTFSKVQELVDTTVAERMVGVKASTTMGALRTIRVFVLGEVKRPGSFTVGSLATMTNAIFASGGITDVGSLRNIQLKRGGKTITEMDLYELLLSGNTKTDSRLLPGDVIFVPPVGTTAEITGSINRPARYELKDAKNLAALVKMAGGLTNTSHAAQVSITRVNAIGERSLFNVDLTKASGKAFKLQDGDQVSIGGALDYINNQITVKGSAKRPGLYSWHQGIRFSDIISTPYEVMPGTDIDVALLQSMSPETGRIETRLFSPSTAWSHPNSEHDPVLNGYDEVILFDLSSDRPTMLAQTTDLLRQQSRFQEREQVVFITGSIKFPGNYPLTTNMNTESLIELAGGLTESAYGSNGEITRYEISDELQRIVMHINVNLQDEPRALHPGDTLNIKQVPLWKKRETVTLKGEVMFPGPYTILPGETLMDVLTRAGGLTPYAYPLGAVFSRKELRELEQQRLNELRSKLEADIAVGNTETSVGKKELEAEDTKALLEKIERTKPLGRMVIDLPLVLETPEVSDFPLEDGDELIIPRYKPSVTVIGEVQYPTSHFFDNKLSTKQYIKRSGGTKKHADTDRIYIVKANGRVIEPARSNWFRVKSEGIEPGDTIVVPLDTESLDGLEIWSKTTQILYQAALGAAAVGSL</sequence>
<organism evidence="19 20">
    <name type="scientific">Marinagarivorans cellulosilyticus</name>
    <dbReference type="NCBI Taxonomy" id="2721545"/>
    <lineage>
        <taxon>Bacteria</taxon>
        <taxon>Pseudomonadati</taxon>
        <taxon>Pseudomonadota</taxon>
        <taxon>Gammaproteobacteria</taxon>
        <taxon>Cellvibrionales</taxon>
        <taxon>Cellvibrionaceae</taxon>
        <taxon>Marinagarivorans</taxon>
    </lineage>
</organism>
<dbReference type="GO" id="GO:0015288">
    <property type="term" value="F:porin activity"/>
    <property type="evidence" value="ECO:0007669"/>
    <property type="project" value="UniProtKB-KW"/>
</dbReference>
<keyword evidence="9" id="KW-0406">Ion transport</keyword>
<keyword evidence="7" id="KW-0732">Signal</keyword>
<evidence type="ECO:0000259" key="18">
    <source>
        <dbReference type="Pfam" id="PF22461"/>
    </source>
</evidence>
<evidence type="ECO:0000256" key="11">
    <source>
        <dbReference type="ARBA" id="ARBA00023136"/>
    </source>
</evidence>
<reference evidence="19 20" key="1">
    <citation type="journal article" date="2022" name="IScience">
        <title>An ultrasensitive nanofiber-based assay for enzymatic hydrolysis and deep-sea microbial degradation of cellulose.</title>
        <authorList>
            <person name="Tsudome M."/>
            <person name="Tachioka M."/>
            <person name="Miyazaki M."/>
            <person name="Uchimura K."/>
            <person name="Tsuda M."/>
            <person name="Takaki Y."/>
            <person name="Deguchi S."/>
        </authorList>
    </citation>
    <scope>NUCLEOTIDE SEQUENCE [LARGE SCALE GENOMIC DNA]</scope>
    <source>
        <strain evidence="19 20">GE09</strain>
    </source>
</reference>
<keyword evidence="5" id="KW-0762">Sugar transport</keyword>
<dbReference type="InterPro" id="IPR003715">
    <property type="entry name" value="Poly_export_N"/>
</dbReference>
<keyword evidence="10" id="KW-0626">Porin</keyword>
<feature type="domain" description="SLBB" evidence="18">
    <location>
        <begin position="253"/>
        <end position="330"/>
    </location>
</feature>
<dbReference type="Gene3D" id="3.10.560.10">
    <property type="entry name" value="Outer membrane lipoprotein wza domain like"/>
    <property type="match status" value="5"/>
</dbReference>